<gene>
    <name evidence="4" type="ORF">PHLGIDRAFT_101272</name>
</gene>
<keyword evidence="5" id="KW-1185">Reference proteome</keyword>
<dbReference type="CDD" id="cd03443">
    <property type="entry name" value="PaaI_thioesterase"/>
    <property type="match status" value="1"/>
</dbReference>
<dbReference type="Pfam" id="PF03061">
    <property type="entry name" value="4HBT"/>
    <property type="match status" value="1"/>
</dbReference>
<feature type="domain" description="Thioesterase" evidence="3">
    <location>
        <begin position="80"/>
        <end position="160"/>
    </location>
</feature>
<dbReference type="PANTHER" id="PTHR21660:SF1">
    <property type="entry name" value="ACYL-COENZYME A THIOESTERASE 13"/>
    <property type="match status" value="1"/>
</dbReference>
<dbReference type="OrthoDB" id="2831072at2759"/>
<dbReference type="STRING" id="745531.A0A0C3NY83"/>
<dbReference type="InterPro" id="IPR029069">
    <property type="entry name" value="HotDog_dom_sf"/>
</dbReference>
<dbReference type="InterPro" id="IPR039298">
    <property type="entry name" value="ACOT13"/>
</dbReference>
<evidence type="ECO:0000313" key="5">
    <source>
        <dbReference type="Proteomes" id="UP000053257"/>
    </source>
</evidence>
<dbReference type="PANTHER" id="PTHR21660">
    <property type="entry name" value="THIOESTERASE SUPERFAMILY MEMBER-RELATED"/>
    <property type="match status" value="1"/>
</dbReference>
<dbReference type="InterPro" id="IPR006683">
    <property type="entry name" value="Thioestr_dom"/>
</dbReference>
<dbReference type="GO" id="GO:0047617">
    <property type="term" value="F:fatty acyl-CoA hydrolase activity"/>
    <property type="evidence" value="ECO:0007669"/>
    <property type="project" value="InterPro"/>
</dbReference>
<evidence type="ECO:0000259" key="3">
    <source>
        <dbReference type="Pfam" id="PF03061"/>
    </source>
</evidence>
<dbReference type="InterPro" id="IPR003736">
    <property type="entry name" value="PAAI_dom"/>
</dbReference>
<keyword evidence="2" id="KW-0378">Hydrolase</keyword>
<name>A0A0C3NY83_PHLG1</name>
<evidence type="ECO:0000313" key="4">
    <source>
        <dbReference type="EMBL" id="KIP10374.1"/>
    </source>
</evidence>
<evidence type="ECO:0000256" key="2">
    <source>
        <dbReference type="ARBA" id="ARBA00022801"/>
    </source>
</evidence>
<proteinExistence type="inferred from homology"/>
<organism evidence="4 5">
    <name type="scientific">Phlebiopsis gigantea (strain 11061_1 CR5-6)</name>
    <name type="common">White-rot fungus</name>
    <name type="synonym">Peniophora gigantea</name>
    <dbReference type="NCBI Taxonomy" id="745531"/>
    <lineage>
        <taxon>Eukaryota</taxon>
        <taxon>Fungi</taxon>
        <taxon>Dikarya</taxon>
        <taxon>Basidiomycota</taxon>
        <taxon>Agaricomycotina</taxon>
        <taxon>Agaricomycetes</taxon>
        <taxon>Polyporales</taxon>
        <taxon>Phanerochaetaceae</taxon>
        <taxon>Phlebiopsis</taxon>
    </lineage>
</organism>
<dbReference type="SUPFAM" id="SSF54637">
    <property type="entry name" value="Thioesterase/thiol ester dehydrase-isomerase"/>
    <property type="match status" value="1"/>
</dbReference>
<dbReference type="NCBIfam" id="TIGR00369">
    <property type="entry name" value="unchar_dom_1"/>
    <property type="match status" value="1"/>
</dbReference>
<evidence type="ECO:0000256" key="1">
    <source>
        <dbReference type="ARBA" id="ARBA00008324"/>
    </source>
</evidence>
<dbReference type="Proteomes" id="UP000053257">
    <property type="component" value="Unassembled WGS sequence"/>
</dbReference>
<accession>A0A0C3NY83</accession>
<dbReference type="HOGENOM" id="CLU_085799_2_0_1"/>
<protein>
    <recommendedName>
        <fullName evidence="3">Thioesterase domain-containing protein</fullName>
    </recommendedName>
</protein>
<dbReference type="Gene3D" id="3.10.129.10">
    <property type="entry name" value="Hotdog Thioesterase"/>
    <property type="match status" value="1"/>
</dbReference>
<dbReference type="AlphaFoldDB" id="A0A0C3NY83"/>
<comment type="similarity">
    <text evidence="1">Belongs to the thioesterase PaaI family.</text>
</comment>
<reference evidence="4 5" key="1">
    <citation type="journal article" date="2014" name="PLoS Genet.">
        <title>Analysis of the Phlebiopsis gigantea genome, transcriptome and secretome provides insight into its pioneer colonization strategies of wood.</title>
        <authorList>
            <person name="Hori C."/>
            <person name="Ishida T."/>
            <person name="Igarashi K."/>
            <person name="Samejima M."/>
            <person name="Suzuki H."/>
            <person name="Master E."/>
            <person name="Ferreira P."/>
            <person name="Ruiz-Duenas F.J."/>
            <person name="Held B."/>
            <person name="Canessa P."/>
            <person name="Larrondo L.F."/>
            <person name="Schmoll M."/>
            <person name="Druzhinina I.S."/>
            <person name="Kubicek C.P."/>
            <person name="Gaskell J.A."/>
            <person name="Kersten P."/>
            <person name="St John F."/>
            <person name="Glasner J."/>
            <person name="Sabat G."/>
            <person name="Splinter BonDurant S."/>
            <person name="Syed K."/>
            <person name="Yadav J."/>
            <person name="Mgbeahuruike A.C."/>
            <person name="Kovalchuk A."/>
            <person name="Asiegbu F.O."/>
            <person name="Lackner G."/>
            <person name="Hoffmeister D."/>
            <person name="Rencoret J."/>
            <person name="Gutierrez A."/>
            <person name="Sun H."/>
            <person name="Lindquist E."/>
            <person name="Barry K."/>
            <person name="Riley R."/>
            <person name="Grigoriev I.V."/>
            <person name="Henrissat B."/>
            <person name="Kues U."/>
            <person name="Berka R.M."/>
            <person name="Martinez A.T."/>
            <person name="Covert S.F."/>
            <person name="Blanchette R.A."/>
            <person name="Cullen D."/>
        </authorList>
    </citation>
    <scope>NUCLEOTIDE SEQUENCE [LARGE SCALE GENOMIC DNA]</scope>
    <source>
        <strain evidence="4 5">11061_1 CR5-6</strain>
    </source>
</reference>
<sequence length="179" mass="19453">MVVVSSTIRAAKGNVPQELKDLIAHWWLENAQGQGFGRPICEKLFVSEMQLFDNPEVPGKKEARVVFEIDVQEDMCNYLGAMHGGCTSFLIDLCSSITFNLIASHLAPQVTKHVSLSLNVTFHAPAVIGSKLRIVNTTAAFGKRVMTARSEVYDVTNGRICASGVHVKMPPSSGSPPKL</sequence>
<dbReference type="EMBL" id="KN840455">
    <property type="protein sequence ID" value="KIP10374.1"/>
    <property type="molecule type" value="Genomic_DNA"/>
</dbReference>